<evidence type="ECO:0000256" key="7">
    <source>
        <dbReference type="SAM" id="MobiDB-lite"/>
    </source>
</evidence>
<evidence type="ECO:0000256" key="6">
    <source>
        <dbReference type="SAM" id="Coils"/>
    </source>
</evidence>
<dbReference type="SUPFAM" id="SSF48371">
    <property type="entry name" value="ARM repeat"/>
    <property type="match status" value="1"/>
</dbReference>
<keyword evidence="4" id="KW-0804">Transcription</keyword>
<dbReference type="Gene3D" id="1.25.10.10">
    <property type="entry name" value="Leucine-rich Repeat Variant"/>
    <property type="match status" value="1"/>
</dbReference>
<dbReference type="Pfam" id="PF09748">
    <property type="entry name" value="Med10"/>
    <property type="match status" value="1"/>
</dbReference>
<evidence type="ECO:0008006" key="10">
    <source>
        <dbReference type="Google" id="ProtNLM"/>
    </source>
</evidence>
<keyword evidence="9" id="KW-1185">Reference proteome</keyword>
<comment type="similarity">
    <text evidence="2">Belongs to the Mediator complex subunit 10 family.</text>
</comment>
<dbReference type="PANTHER" id="PTHR36029:SF1">
    <property type="entry name" value="PROTEIN TPLATE"/>
    <property type="match status" value="1"/>
</dbReference>
<dbReference type="InterPro" id="IPR019145">
    <property type="entry name" value="Mediator_Med10"/>
</dbReference>
<evidence type="ECO:0000256" key="1">
    <source>
        <dbReference type="ARBA" id="ARBA00004123"/>
    </source>
</evidence>
<name>A0AAW1PDI0_9CHLO</name>
<evidence type="ECO:0000256" key="5">
    <source>
        <dbReference type="ARBA" id="ARBA00023242"/>
    </source>
</evidence>
<feature type="region of interest" description="Disordered" evidence="7">
    <location>
        <begin position="915"/>
        <end position="955"/>
    </location>
</feature>
<feature type="region of interest" description="Disordered" evidence="7">
    <location>
        <begin position="995"/>
        <end position="1016"/>
    </location>
</feature>
<evidence type="ECO:0000313" key="8">
    <source>
        <dbReference type="EMBL" id="KAK9811481.1"/>
    </source>
</evidence>
<dbReference type="InterPro" id="IPR016024">
    <property type="entry name" value="ARM-type_fold"/>
</dbReference>
<dbReference type="GO" id="GO:0016592">
    <property type="term" value="C:mediator complex"/>
    <property type="evidence" value="ECO:0007669"/>
    <property type="project" value="InterPro"/>
</dbReference>
<comment type="subcellular location">
    <subcellularLocation>
        <location evidence="1">Nucleus</location>
    </subcellularLocation>
</comment>
<dbReference type="PANTHER" id="PTHR36029">
    <property type="entry name" value="TSET COMPLEX MEMBER TSTA"/>
    <property type="match status" value="1"/>
</dbReference>
<feature type="coiled-coil region" evidence="6">
    <location>
        <begin position="34"/>
        <end position="61"/>
    </location>
</feature>
<dbReference type="GO" id="GO:0003712">
    <property type="term" value="F:transcription coregulator activity"/>
    <property type="evidence" value="ECO:0007669"/>
    <property type="project" value="InterPro"/>
</dbReference>
<accession>A0AAW1PDI0</accession>
<keyword evidence="5" id="KW-0539">Nucleus</keyword>
<dbReference type="GO" id="GO:0006357">
    <property type="term" value="P:regulation of transcription by RNA polymerase II"/>
    <property type="evidence" value="ECO:0007669"/>
    <property type="project" value="InterPro"/>
</dbReference>
<dbReference type="GO" id="GO:0006897">
    <property type="term" value="P:endocytosis"/>
    <property type="evidence" value="ECO:0007669"/>
    <property type="project" value="InterPro"/>
</dbReference>
<feature type="compositionally biased region" description="Pro residues" evidence="7">
    <location>
        <begin position="917"/>
        <end position="926"/>
    </location>
</feature>
<evidence type="ECO:0000313" key="9">
    <source>
        <dbReference type="Proteomes" id="UP001489004"/>
    </source>
</evidence>
<dbReference type="Proteomes" id="UP001489004">
    <property type="component" value="Unassembled WGS sequence"/>
</dbReference>
<organism evidence="8 9">
    <name type="scientific">[Myrmecia] bisecta</name>
    <dbReference type="NCBI Taxonomy" id="41462"/>
    <lineage>
        <taxon>Eukaryota</taxon>
        <taxon>Viridiplantae</taxon>
        <taxon>Chlorophyta</taxon>
        <taxon>core chlorophytes</taxon>
        <taxon>Trebouxiophyceae</taxon>
        <taxon>Trebouxiales</taxon>
        <taxon>Trebouxiaceae</taxon>
        <taxon>Myrmecia</taxon>
    </lineage>
</organism>
<keyword evidence="6" id="KW-0175">Coiled coil</keyword>
<sequence length="1390" mass="147096">MSAPRKATFKDSIQRVLWKIHELEATISDFSGDQELLFQRLNEYTAELAHLQEQSEHVKDYNIPVEILKYVDEGGNPDEFTRDVFKRALHSNQLVKGKTECIRDFRDAILSEARSAYPQEAAFLRQELESDEPLKQATALLQLLNYLAGGRDVGSLVTAACQSAVSTPAPPPVKKLGYDVVRAAALTDTDWDLVCQGLKLDVGGHYATEVQCAALELLPCVPPHKLATLLTEGELSGKLTPCFLNSFKEVRSAATDAVSQCLHKSAVLAVLAGSASLVSAALEWVDCIANGLLDPAHSVAAAAHAAVYQLLTPEAGAWEASSPADSLRERLAGVLCGQAVTALSAVLRRARSLPPEDQLHVAPSLVSVMQFAASRAFSFPQPSSELGSGAPEQSWDAAFGGAEPAGGLPKTMGGWMVEQVGEYLASLLTSINPSVVLEAAKGILALNTLISDSFKGRDLVSSAAAAGSWVPLAVAALIELWDRQLSGAAHTQLMAVLAPSISALQVTGQIPLIRQLVPMIATLPLAADRVKALAHLWKAAVDLDLATRHAVQTNDRVVAGAELKTVLSDSFIMEVISGVSTGGRDSVAPGAKYPAFREEMVCTLLETLRAHPRAATPNSQLQAPPPVGPDEDMAVVAEMAALTQRIAELSDWLGAAKIALQGTKACLGWDPAPTNGCHACTVVVDTWLTLLQHALHAGRALPHSAADPGRRYSSSDGSGLAPEMEGKVGALVSSHLVALQELISQLLLHWKVLSAAVKPRALWVAAHHLELAARLDNKWTFLLQAVGALLGGNEEDVKTRRMKAARSAGAEGRLSASKSNNPFAKGHATDEASASLTTIDEAEIISEGIEAALLSMERFAALLVFNSGDSITPSLQEIATNAATIIQPYTKGRGSVLQERCSRIFRQIAPIATAKLPAPPASPAPAPGTEGSQPGTEEAPPTPSEPVKQLLPGPFWTVHEGYPHGGPASGVLQSTKRFTRYWRLRDLVRAHVAEAANPKDSGRGGRSVRSAAEKQADDVDTVMNLVEVMEVVMEVVSGGEAKAGAELSGPTDPLRITVWHQLDAAACSLTLKFEAHNRMTSELKGAAIRLALGGPMIPASRQPPQYKLAVVPSGEGVRWQMSLSVTDFGRLTVQPFVHLPAKAAMLPGDDPSLRCSAYHISPVAMLQPPAERVTSEAFFLHWASMHAGTNLTGVCTAGGVDGGLAMLSALERTPLQRTMLTGIASQGGFQAAYLGYTWNQVPLGIVITGQLLPVGPPALPSAANPNPSPGRVVCRVSIRSPSRQVVATIEADRVAFVRDLWGGTLAEGLAADGMRGSRAVKVHPAVAPLRELYAVSKIPPAPENAADANGSPAPARAIDVLNDGGFSSHDVEAAVLKEWQRLRALQPAVC</sequence>
<evidence type="ECO:0000256" key="2">
    <source>
        <dbReference type="ARBA" id="ARBA00005389"/>
    </source>
</evidence>
<keyword evidence="3" id="KW-0805">Transcription regulation</keyword>
<dbReference type="EMBL" id="JALJOR010000009">
    <property type="protein sequence ID" value="KAK9811481.1"/>
    <property type="molecule type" value="Genomic_DNA"/>
</dbReference>
<evidence type="ECO:0000256" key="4">
    <source>
        <dbReference type="ARBA" id="ARBA00023163"/>
    </source>
</evidence>
<feature type="region of interest" description="Disordered" evidence="7">
    <location>
        <begin position="808"/>
        <end position="827"/>
    </location>
</feature>
<dbReference type="InterPro" id="IPR037501">
    <property type="entry name" value="TPLATE"/>
</dbReference>
<proteinExistence type="inferred from homology"/>
<evidence type="ECO:0000256" key="3">
    <source>
        <dbReference type="ARBA" id="ARBA00023015"/>
    </source>
</evidence>
<gene>
    <name evidence="8" type="ORF">WJX72_004659</name>
</gene>
<protein>
    <recommendedName>
        <fullName evidence="10">Mediator complex subunit 10</fullName>
    </recommendedName>
</protein>
<comment type="caution">
    <text evidence="8">The sequence shown here is derived from an EMBL/GenBank/DDBJ whole genome shotgun (WGS) entry which is preliminary data.</text>
</comment>
<reference evidence="8 9" key="1">
    <citation type="journal article" date="2024" name="Nat. Commun.">
        <title>Phylogenomics reveals the evolutionary origins of lichenization in chlorophyte algae.</title>
        <authorList>
            <person name="Puginier C."/>
            <person name="Libourel C."/>
            <person name="Otte J."/>
            <person name="Skaloud P."/>
            <person name="Haon M."/>
            <person name="Grisel S."/>
            <person name="Petersen M."/>
            <person name="Berrin J.G."/>
            <person name="Delaux P.M."/>
            <person name="Dal Grande F."/>
            <person name="Keller J."/>
        </authorList>
    </citation>
    <scope>NUCLEOTIDE SEQUENCE [LARGE SCALE GENOMIC DNA]</scope>
    <source>
        <strain evidence="8 9">SAG 2043</strain>
    </source>
</reference>
<dbReference type="InterPro" id="IPR011989">
    <property type="entry name" value="ARM-like"/>
</dbReference>